<dbReference type="GO" id="GO:0071555">
    <property type="term" value="P:cell wall organization"/>
    <property type="evidence" value="ECO:0007669"/>
    <property type="project" value="UniProtKB-KW"/>
</dbReference>
<dbReference type="Gene3D" id="3.30.160.60">
    <property type="entry name" value="Classic Zinc Finger"/>
    <property type="match status" value="1"/>
</dbReference>
<feature type="site" description="Important for catalytic activity" evidence="7">
    <location>
        <position position="230"/>
    </location>
</feature>
<comment type="similarity">
    <text evidence="7">Belongs to the transglycosylase MltG family.</text>
</comment>
<keyword evidence="5 7" id="KW-0456">Lyase</keyword>
<dbReference type="Gene3D" id="3.30.1490.480">
    <property type="entry name" value="Endolytic murein transglycosylase"/>
    <property type="match status" value="2"/>
</dbReference>
<keyword evidence="2 7" id="KW-0812">Transmembrane</keyword>
<sequence>MNKVETKGKSKFFILVIVLIFLFVSASFYYQSLFKPVSTRASEEVVVNIPSGYSTHQIAKLLKEKNLIKNEWFFVWRAKILKADGKLKAGKYLLSQNMTVDQIIEKIAAGKSEMDVFKVTIPEGYTVKDIAKKLAQIGLVDEKKFLEVAQNGDFEYSFLKNIPRDRPNRLEGYLFPDTYFIPVNADEKEIINMMLKRFEEVYNTVIKDNAQRMGMTPDEIVIVASIVEKEAVLDRERPIIAGVIYNRLKKKMKLELCPTVEYALGTHKEVLSYQDLKVDSPYNTYEHYGLPIGPICNPGLKSIEAALNPSKHDYYYFVARGDGTHIFSRTYQEHLKAQREVEREQNKK</sequence>
<dbReference type="InterPro" id="IPR003770">
    <property type="entry name" value="MLTG-like"/>
</dbReference>
<keyword evidence="3 7" id="KW-1133">Transmembrane helix</keyword>
<dbReference type="Pfam" id="PF02618">
    <property type="entry name" value="YceG"/>
    <property type="match status" value="1"/>
</dbReference>
<keyword evidence="4 7" id="KW-0472">Membrane</keyword>
<reference evidence="8 9" key="2">
    <citation type="journal article" date="2015" name="BMC Genomics">
        <title>Analysis of three genomes within the thermophilic bacterial species Caldanaerobacter subterraneus with a focus on carbon monoxide dehydrogenase evolution and hydrolase diversity.</title>
        <authorList>
            <person name="Sant'Anna F.H."/>
            <person name="Lebedinsky A.V."/>
            <person name="Sokolova T.G."/>
            <person name="Robb F.T."/>
            <person name="Gonzalez J.M."/>
        </authorList>
    </citation>
    <scope>NUCLEOTIDE SEQUENCE [LARGE SCALE GENOMIC DNA]</scope>
    <source>
        <strain evidence="8 9">DSM 12653</strain>
    </source>
</reference>
<dbReference type="GO" id="GO:0005886">
    <property type="term" value="C:plasma membrane"/>
    <property type="evidence" value="ECO:0007669"/>
    <property type="project" value="UniProtKB-SubCell"/>
</dbReference>
<dbReference type="GO" id="GO:0009252">
    <property type="term" value="P:peptidoglycan biosynthetic process"/>
    <property type="evidence" value="ECO:0007669"/>
    <property type="project" value="UniProtKB-UniRule"/>
</dbReference>
<dbReference type="PANTHER" id="PTHR30518:SF2">
    <property type="entry name" value="ENDOLYTIC MUREIN TRANSGLYCOSYLASE"/>
    <property type="match status" value="1"/>
</dbReference>
<comment type="caution">
    <text evidence="8">The sequence shown here is derived from an EMBL/GenBank/DDBJ whole genome shotgun (WGS) entry which is preliminary data.</text>
</comment>
<evidence type="ECO:0000256" key="4">
    <source>
        <dbReference type="ARBA" id="ARBA00023136"/>
    </source>
</evidence>
<dbReference type="EC" id="4.2.2.29" evidence="7"/>
<feature type="transmembrane region" description="Helical" evidence="7">
    <location>
        <begin position="12"/>
        <end position="30"/>
    </location>
</feature>
<dbReference type="CDD" id="cd08010">
    <property type="entry name" value="MltG_like"/>
    <property type="match status" value="1"/>
</dbReference>
<evidence type="ECO:0000256" key="2">
    <source>
        <dbReference type="ARBA" id="ARBA00022692"/>
    </source>
</evidence>
<evidence type="ECO:0000256" key="3">
    <source>
        <dbReference type="ARBA" id="ARBA00022989"/>
    </source>
</evidence>
<dbReference type="Proteomes" id="UP000010146">
    <property type="component" value="Unassembled WGS sequence"/>
</dbReference>
<evidence type="ECO:0000313" key="9">
    <source>
        <dbReference type="Proteomes" id="UP000010146"/>
    </source>
</evidence>
<keyword evidence="1 7" id="KW-1003">Cell membrane</keyword>
<proteinExistence type="inferred from homology"/>
<dbReference type="HAMAP" id="MF_02065">
    <property type="entry name" value="MltG"/>
    <property type="match status" value="1"/>
</dbReference>
<evidence type="ECO:0000256" key="6">
    <source>
        <dbReference type="ARBA" id="ARBA00023316"/>
    </source>
</evidence>
<evidence type="ECO:0000313" key="8">
    <source>
        <dbReference type="EMBL" id="KKC29802.1"/>
    </source>
</evidence>
<dbReference type="RefSeq" id="WP_043884107.1">
    <property type="nucleotide sequence ID" value="NZ_ABXP02000067.1"/>
</dbReference>
<dbReference type="EMBL" id="ABXP02000067">
    <property type="protein sequence ID" value="KKC29802.1"/>
    <property type="molecule type" value="Genomic_DNA"/>
</dbReference>
<comment type="function">
    <text evidence="7">Functions as a peptidoglycan terminase that cleaves nascent peptidoglycan strands endolytically to terminate their elongation.</text>
</comment>
<reference evidence="8 9" key="1">
    <citation type="submission" date="2008-07" db="EMBL/GenBank/DDBJ databases">
        <authorList>
            <person name="Gonzalez J."/>
            <person name="Sokolova T."/>
            <person name="Ferriera S."/>
            <person name="Johnson J."/>
            <person name="Kravitz S."/>
            <person name="Beeson K."/>
            <person name="Sutton G."/>
            <person name="Rogers Y.-H."/>
            <person name="Friedman R."/>
            <person name="Frazier M."/>
            <person name="Venter J.C."/>
        </authorList>
    </citation>
    <scope>NUCLEOTIDE SEQUENCE [LARGE SCALE GENOMIC DNA]</scope>
    <source>
        <strain evidence="8 9">DSM 12653</strain>
    </source>
</reference>
<organism evidence="8 9">
    <name type="scientific">Caldanaerobacter subterraneus subsp. pacificus DSM 12653</name>
    <dbReference type="NCBI Taxonomy" id="391606"/>
    <lineage>
        <taxon>Bacteria</taxon>
        <taxon>Bacillati</taxon>
        <taxon>Bacillota</taxon>
        <taxon>Clostridia</taxon>
        <taxon>Thermoanaerobacterales</taxon>
        <taxon>Thermoanaerobacteraceae</taxon>
        <taxon>Caldanaerobacter</taxon>
    </lineage>
</organism>
<keyword evidence="6 7" id="KW-0961">Cell wall biogenesis/degradation</keyword>
<reference evidence="9" key="3">
    <citation type="submission" date="2015-02" db="EMBL/GenBank/DDBJ databases">
        <title>Genome analysis of three genomes within the thermophilic hydrogenogenic bacterial species Caldanaerobacter subterraneus.</title>
        <authorList>
            <person name="Sant'Anna F.H."/>
            <person name="Lebedinsky A."/>
            <person name="Sokolova T."/>
            <person name="Robb F.T."/>
            <person name="Gonzalez J.M."/>
        </authorList>
    </citation>
    <scope>NUCLEOTIDE SEQUENCE [LARGE SCALE GENOMIC DNA]</scope>
    <source>
        <strain evidence="9">DSM 12653</strain>
    </source>
</reference>
<dbReference type="GO" id="GO:0008932">
    <property type="term" value="F:lytic endotransglycosylase activity"/>
    <property type="evidence" value="ECO:0007669"/>
    <property type="project" value="UniProtKB-UniRule"/>
</dbReference>
<comment type="catalytic activity">
    <reaction evidence="7">
        <text>a peptidoglycan chain = a peptidoglycan chain with N-acetyl-1,6-anhydromuramyl-[peptide] at the reducing end + a peptidoglycan chain with N-acetylglucosamine at the non-reducing end.</text>
        <dbReference type="EC" id="4.2.2.29"/>
    </reaction>
</comment>
<accession>A0A0F5PMA8</accession>
<comment type="subcellular location">
    <subcellularLocation>
        <location evidence="7">Cell membrane</location>
        <topology evidence="7">Single-pass membrane protein</topology>
    </subcellularLocation>
</comment>
<name>A0A0F5PMA8_9THEO</name>
<dbReference type="NCBIfam" id="TIGR00247">
    <property type="entry name" value="endolytic transglycosylase MltG"/>
    <property type="match status" value="1"/>
</dbReference>
<protein>
    <recommendedName>
        <fullName evidence="7">Endolytic murein transglycosylase</fullName>
        <ecNumber evidence="7">4.2.2.29</ecNumber>
    </recommendedName>
    <alternativeName>
        <fullName evidence="7">Peptidoglycan lytic transglycosylase</fullName>
    </alternativeName>
    <alternativeName>
        <fullName evidence="7">Peptidoglycan polymerization terminase</fullName>
    </alternativeName>
</protein>
<evidence type="ECO:0000256" key="1">
    <source>
        <dbReference type="ARBA" id="ARBA00022475"/>
    </source>
</evidence>
<dbReference type="AlphaFoldDB" id="A0A0F5PMA8"/>
<dbReference type="PANTHER" id="PTHR30518">
    <property type="entry name" value="ENDOLYTIC MUREIN TRANSGLYCOSYLASE"/>
    <property type="match status" value="1"/>
</dbReference>
<gene>
    <name evidence="7" type="primary">mltG</name>
    <name evidence="8" type="ORF">CDSM653_01176</name>
</gene>
<evidence type="ECO:0000256" key="7">
    <source>
        <dbReference type="HAMAP-Rule" id="MF_02065"/>
    </source>
</evidence>
<evidence type="ECO:0000256" key="5">
    <source>
        <dbReference type="ARBA" id="ARBA00023239"/>
    </source>
</evidence>